<feature type="domain" description="HTH tetR-type" evidence="5">
    <location>
        <begin position="6"/>
        <end position="65"/>
    </location>
</feature>
<evidence type="ECO:0000313" key="6">
    <source>
        <dbReference type="EMBL" id="MEE4596018.1"/>
    </source>
</evidence>
<dbReference type="InterPro" id="IPR036271">
    <property type="entry name" value="Tet_transcr_reg_TetR-rel_C_sf"/>
</dbReference>
<gene>
    <name evidence="6" type="ORF">V2J94_29690</name>
</gene>
<keyword evidence="3" id="KW-0804">Transcription</keyword>
<dbReference type="Gene3D" id="1.10.357.10">
    <property type="entry name" value="Tetracycline Repressor, domain 2"/>
    <property type="match status" value="1"/>
</dbReference>
<dbReference type="Pfam" id="PF21597">
    <property type="entry name" value="TetR_C_43"/>
    <property type="match status" value="1"/>
</dbReference>
<dbReference type="PANTHER" id="PTHR30055:SF234">
    <property type="entry name" value="HTH-TYPE TRANSCRIPTIONAL REGULATOR BETI"/>
    <property type="match status" value="1"/>
</dbReference>
<evidence type="ECO:0000256" key="1">
    <source>
        <dbReference type="ARBA" id="ARBA00023015"/>
    </source>
</evidence>
<accession>A0ABU7Q4V9</accession>
<keyword evidence="1" id="KW-0805">Transcription regulation</keyword>
<dbReference type="RefSeq" id="WP_330812441.1">
    <property type="nucleotide sequence ID" value="NZ_JAZBJO010000022.1"/>
</dbReference>
<organism evidence="6 7">
    <name type="scientific">Streptomyces asiaticus subsp. ignotus</name>
    <dbReference type="NCBI Taxonomy" id="3098222"/>
    <lineage>
        <taxon>Bacteria</taxon>
        <taxon>Bacillati</taxon>
        <taxon>Actinomycetota</taxon>
        <taxon>Actinomycetes</taxon>
        <taxon>Kitasatosporales</taxon>
        <taxon>Streptomycetaceae</taxon>
        <taxon>Streptomyces</taxon>
        <taxon>Streptomyces violaceusniger group</taxon>
    </lineage>
</organism>
<dbReference type="Proteomes" id="UP001354709">
    <property type="component" value="Unassembled WGS sequence"/>
</dbReference>
<reference evidence="6 7" key="1">
    <citation type="submission" date="2023-11" db="EMBL/GenBank/DDBJ databases">
        <title>30 novel species of actinomycetes from the DSMZ collection.</title>
        <authorList>
            <person name="Nouioui I."/>
        </authorList>
    </citation>
    <scope>NUCLEOTIDE SEQUENCE [LARGE SCALE GENOMIC DNA]</scope>
    <source>
        <strain evidence="6 7">DSM 41524</strain>
    </source>
</reference>
<evidence type="ECO:0000256" key="3">
    <source>
        <dbReference type="ARBA" id="ARBA00023163"/>
    </source>
</evidence>
<evidence type="ECO:0000259" key="5">
    <source>
        <dbReference type="PROSITE" id="PS50977"/>
    </source>
</evidence>
<protein>
    <submittedName>
        <fullName evidence="6">Helix-turn-helix domain-containing protein</fullName>
    </submittedName>
</protein>
<comment type="caution">
    <text evidence="6">The sequence shown here is derived from an EMBL/GenBank/DDBJ whole genome shotgun (WGS) entry which is preliminary data.</text>
</comment>
<dbReference type="SUPFAM" id="SSF48498">
    <property type="entry name" value="Tetracyclin repressor-like, C-terminal domain"/>
    <property type="match status" value="1"/>
</dbReference>
<name>A0ABU7Q4V9_9ACTN</name>
<dbReference type="InterPro" id="IPR050109">
    <property type="entry name" value="HTH-type_TetR-like_transc_reg"/>
</dbReference>
<dbReference type="InterPro" id="IPR049445">
    <property type="entry name" value="TetR_SbtR-like_C"/>
</dbReference>
<dbReference type="SUPFAM" id="SSF46689">
    <property type="entry name" value="Homeodomain-like"/>
    <property type="match status" value="1"/>
</dbReference>
<evidence type="ECO:0000256" key="2">
    <source>
        <dbReference type="ARBA" id="ARBA00023125"/>
    </source>
</evidence>
<keyword evidence="7" id="KW-1185">Reference proteome</keyword>
<dbReference type="EMBL" id="JAZBJO010000022">
    <property type="protein sequence ID" value="MEE4596018.1"/>
    <property type="molecule type" value="Genomic_DNA"/>
</dbReference>
<dbReference type="PANTHER" id="PTHR30055">
    <property type="entry name" value="HTH-TYPE TRANSCRIPTIONAL REGULATOR RUTR"/>
    <property type="match status" value="1"/>
</dbReference>
<proteinExistence type="predicted"/>
<dbReference type="InterPro" id="IPR001647">
    <property type="entry name" value="HTH_TetR"/>
</dbReference>
<evidence type="ECO:0000313" key="7">
    <source>
        <dbReference type="Proteomes" id="UP001354709"/>
    </source>
</evidence>
<dbReference type="Pfam" id="PF00440">
    <property type="entry name" value="TetR_N"/>
    <property type="match status" value="1"/>
</dbReference>
<feature type="DNA-binding region" description="H-T-H motif" evidence="4">
    <location>
        <begin position="28"/>
        <end position="47"/>
    </location>
</feature>
<dbReference type="InterPro" id="IPR009057">
    <property type="entry name" value="Homeodomain-like_sf"/>
</dbReference>
<evidence type="ECO:0000256" key="4">
    <source>
        <dbReference type="PROSITE-ProRule" id="PRU00335"/>
    </source>
</evidence>
<dbReference type="PRINTS" id="PR00455">
    <property type="entry name" value="HTHTETR"/>
</dbReference>
<dbReference type="PROSITE" id="PS50977">
    <property type="entry name" value="HTH_TETR_2"/>
    <property type="match status" value="1"/>
</dbReference>
<sequence>MRAHALRNRNALIAAAHEAFAQGELDIRIEEIARRAGVGVGTLYRHFETREAIIEAVYRERVDDLCGTAAHLLGTLAPDEALYEFLQRLIGHAAASRGMAVALETVLTSGSPVFARARSQMVDAVASLITATAATGAIREDVAPETVFRAMGGVCASHHQPEWEAGARAVVDLLFDGLRYGATRS</sequence>
<keyword evidence="2 4" id="KW-0238">DNA-binding</keyword>